<comment type="catalytic activity">
    <reaction evidence="1">
        <text>ATP + protein L-histidine = ADP + protein N-phospho-L-histidine.</text>
        <dbReference type="EC" id="2.7.13.3"/>
    </reaction>
</comment>
<evidence type="ECO:0000256" key="5">
    <source>
        <dbReference type="ARBA" id="ARBA00022741"/>
    </source>
</evidence>
<keyword evidence="9" id="KW-1133">Transmembrane helix</keyword>
<keyword evidence="8" id="KW-0902">Two-component regulatory system</keyword>
<keyword evidence="13" id="KW-1185">Reference proteome</keyword>
<dbReference type="EC" id="2.7.13.3" evidence="2"/>
<feature type="domain" description="Signal transduction histidine kinase subgroup 3 dimerisation and phosphoacceptor" evidence="11">
    <location>
        <begin position="228"/>
        <end position="293"/>
    </location>
</feature>
<dbReference type="AlphaFoldDB" id="A0A369BCT2"/>
<evidence type="ECO:0000256" key="8">
    <source>
        <dbReference type="ARBA" id="ARBA00023012"/>
    </source>
</evidence>
<sequence length="418" mass="46948">MNSIQALLVLFLFSFMVFKQKLVLQHLLYSFILGILCSLLESLSHLLFAPVNMSISTILTAALYFAVFKLVYRFSILKCFISMFFTMVLFIIASLGTAAILSILDIGRMFSDIRVYVTACLLTFSLYIIELLIIRFFRLVSKFPPAVRRSIFISNIAFLSVTVLIIICNMNYYVYMSGTENKWILIANCTAFLYMVYANVSSGLSLLKYKKLMEQHLDTVAELAAAKERNRFARDAHDTIGHTMSRIIALLEKCRISFKNAGKESEMITEAADYAREGLREIRRSIAGLIPESLECEDLEAALRELFSGFRSSGINIDFTMQGRFTGSVRLSGTVYRICQEAVSNAVRHGNALNITVALRFEEMLKLFICDDGTGCSEIKKGLGLSGMEQRIKELGGQLSFGSSDCKGFQIYATIPVE</sequence>
<dbReference type="GO" id="GO:0000155">
    <property type="term" value="F:phosphorelay sensor kinase activity"/>
    <property type="evidence" value="ECO:0007669"/>
    <property type="project" value="InterPro"/>
</dbReference>
<evidence type="ECO:0000256" key="1">
    <source>
        <dbReference type="ARBA" id="ARBA00000085"/>
    </source>
</evidence>
<organism evidence="12 13">
    <name type="scientific">Anaerobacterium chartisolvens</name>
    <dbReference type="NCBI Taxonomy" id="1297424"/>
    <lineage>
        <taxon>Bacteria</taxon>
        <taxon>Bacillati</taxon>
        <taxon>Bacillota</taxon>
        <taxon>Clostridia</taxon>
        <taxon>Eubacteriales</taxon>
        <taxon>Oscillospiraceae</taxon>
        <taxon>Anaerobacterium</taxon>
    </lineage>
</organism>
<evidence type="ECO:0000256" key="3">
    <source>
        <dbReference type="ARBA" id="ARBA00022553"/>
    </source>
</evidence>
<name>A0A369BCT2_9FIRM</name>
<evidence type="ECO:0000313" key="12">
    <source>
        <dbReference type="EMBL" id="RCX18386.1"/>
    </source>
</evidence>
<dbReference type="GO" id="GO:0005524">
    <property type="term" value="F:ATP binding"/>
    <property type="evidence" value="ECO:0007669"/>
    <property type="project" value="UniProtKB-KW"/>
</dbReference>
<feature type="transmembrane region" description="Helical" evidence="9">
    <location>
        <begin position="116"/>
        <end position="140"/>
    </location>
</feature>
<dbReference type="Pfam" id="PF07730">
    <property type="entry name" value="HisKA_3"/>
    <property type="match status" value="1"/>
</dbReference>
<evidence type="ECO:0000256" key="9">
    <source>
        <dbReference type="SAM" id="Phobius"/>
    </source>
</evidence>
<evidence type="ECO:0000256" key="6">
    <source>
        <dbReference type="ARBA" id="ARBA00022777"/>
    </source>
</evidence>
<dbReference type="InterPro" id="IPR011712">
    <property type="entry name" value="Sig_transdc_His_kin_sub3_dim/P"/>
</dbReference>
<dbReference type="InterPro" id="IPR036890">
    <property type="entry name" value="HATPase_C_sf"/>
</dbReference>
<dbReference type="Gene3D" id="1.20.5.1930">
    <property type="match status" value="1"/>
</dbReference>
<dbReference type="PANTHER" id="PTHR24421">
    <property type="entry name" value="NITRATE/NITRITE SENSOR PROTEIN NARX-RELATED"/>
    <property type="match status" value="1"/>
</dbReference>
<dbReference type="Gene3D" id="3.30.565.10">
    <property type="entry name" value="Histidine kinase-like ATPase, C-terminal domain"/>
    <property type="match status" value="1"/>
</dbReference>
<dbReference type="Pfam" id="PF02518">
    <property type="entry name" value="HATPase_c"/>
    <property type="match status" value="1"/>
</dbReference>
<evidence type="ECO:0000256" key="7">
    <source>
        <dbReference type="ARBA" id="ARBA00022840"/>
    </source>
</evidence>
<keyword evidence="9" id="KW-0812">Transmembrane</keyword>
<protein>
    <recommendedName>
        <fullName evidence="2">histidine kinase</fullName>
        <ecNumber evidence="2">2.7.13.3</ecNumber>
    </recommendedName>
</protein>
<dbReference type="CDD" id="cd16917">
    <property type="entry name" value="HATPase_UhpB-NarQ-NarX-like"/>
    <property type="match status" value="1"/>
</dbReference>
<feature type="transmembrane region" description="Helical" evidence="9">
    <location>
        <begin position="152"/>
        <end position="172"/>
    </location>
</feature>
<dbReference type="SUPFAM" id="SSF55874">
    <property type="entry name" value="ATPase domain of HSP90 chaperone/DNA topoisomerase II/histidine kinase"/>
    <property type="match status" value="1"/>
</dbReference>
<keyword evidence="4" id="KW-0808">Transferase</keyword>
<dbReference type="Proteomes" id="UP000253034">
    <property type="component" value="Unassembled WGS sequence"/>
</dbReference>
<keyword evidence="9" id="KW-0472">Membrane</keyword>
<dbReference type="GO" id="GO:0046983">
    <property type="term" value="F:protein dimerization activity"/>
    <property type="evidence" value="ECO:0007669"/>
    <property type="project" value="InterPro"/>
</dbReference>
<feature type="transmembrane region" description="Helical" evidence="9">
    <location>
        <begin position="184"/>
        <end position="207"/>
    </location>
</feature>
<comment type="caution">
    <text evidence="12">The sequence shown here is derived from an EMBL/GenBank/DDBJ whole genome shotgun (WGS) entry which is preliminary data.</text>
</comment>
<evidence type="ECO:0000256" key="4">
    <source>
        <dbReference type="ARBA" id="ARBA00022679"/>
    </source>
</evidence>
<evidence type="ECO:0000259" key="11">
    <source>
        <dbReference type="Pfam" id="PF07730"/>
    </source>
</evidence>
<feature type="domain" description="Histidine kinase/HSP90-like ATPase" evidence="10">
    <location>
        <begin position="335"/>
        <end position="417"/>
    </location>
</feature>
<reference evidence="12 13" key="1">
    <citation type="submission" date="2018-07" db="EMBL/GenBank/DDBJ databases">
        <title>Genomic Encyclopedia of Type Strains, Phase IV (KMG-IV): sequencing the most valuable type-strain genomes for metagenomic binning, comparative biology and taxonomic classification.</title>
        <authorList>
            <person name="Goeker M."/>
        </authorList>
    </citation>
    <scope>NUCLEOTIDE SEQUENCE [LARGE SCALE GENOMIC DNA]</scope>
    <source>
        <strain evidence="12 13">DSM 27016</strain>
    </source>
</reference>
<dbReference type="GO" id="GO:0016020">
    <property type="term" value="C:membrane"/>
    <property type="evidence" value="ECO:0007669"/>
    <property type="project" value="InterPro"/>
</dbReference>
<dbReference type="InterPro" id="IPR003594">
    <property type="entry name" value="HATPase_dom"/>
</dbReference>
<feature type="transmembrane region" description="Helical" evidence="9">
    <location>
        <begin position="43"/>
        <end position="67"/>
    </location>
</feature>
<feature type="transmembrane region" description="Helical" evidence="9">
    <location>
        <begin position="79"/>
        <end position="104"/>
    </location>
</feature>
<dbReference type="EMBL" id="QPJT01000005">
    <property type="protein sequence ID" value="RCX18386.1"/>
    <property type="molecule type" value="Genomic_DNA"/>
</dbReference>
<dbReference type="InterPro" id="IPR050482">
    <property type="entry name" value="Sensor_HK_TwoCompSys"/>
</dbReference>
<dbReference type="PANTHER" id="PTHR24421:SF10">
    <property type="entry name" value="NITRATE_NITRITE SENSOR PROTEIN NARQ"/>
    <property type="match status" value="1"/>
</dbReference>
<evidence type="ECO:0000313" key="13">
    <source>
        <dbReference type="Proteomes" id="UP000253034"/>
    </source>
</evidence>
<keyword evidence="5" id="KW-0547">Nucleotide-binding</keyword>
<proteinExistence type="predicted"/>
<keyword evidence="7" id="KW-0067">ATP-binding</keyword>
<keyword evidence="6 12" id="KW-0418">Kinase</keyword>
<accession>A0A369BCT2</accession>
<gene>
    <name evidence="12" type="ORF">DFR58_105150</name>
</gene>
<evidence type="ECO:0000256" key="2">
    <source>
        <dbReference type="ARBA" id="ARBA00012438"/>
    </source>
</evidence>
<keyword evidence="3" id="KW-0597">Phosphoprotein</keyword>
<evidence type="ECO:0000259" key="10">
    <source>
        <dbReference type="Pfam" id="PF02518"/>
    </source>
</evidence>